<accession>A0AAV3FQE3</accession>
<dbReference type="SUPFAM" id="SSF49899">
    <property type="entry name" value="Concanavalin A-like lectins/glucanases"/>
    <property type="match status" value="1"/>
</dbReference>
<feature type="signal peptide" evidence="1">
    <location>
        <begin position="1"/>
        <end position="35"/>
    </location>
</feature>
<dbReference type="EMBL" id="AJTJ01000012">
    <property type="protein sequence ID" value="EIJ27937.1"/>
    <property type="molecule type" value="Genomic_DNA"/>
</dbReference>
<dbReference type="Proteomes" id="UP000005929">
    <property type="component" value="Unassembled WGS sequence"/>
</dbReference>
<organism evidence="2 3">
    <name type="scientific">Bifidobacterium longum subsp. longum 2-2B</name>
    <dbReference type="NCBI Taxonomy" id="1161745"/>
    <lineage>
        <taxon>Bacteria</taxon>
        <taxon>Bacillati</taxon>
        <taxon>Actinomycetota</taxon>
        <taxon>Actinomycetes</taxon>
        <taxon>Bifidobacteriales</taxon>
        <taxon>Bifidobacteriaceae</taxon>
        <taxon>Bifidobacterium</taxon>
    </lineage>
</organism>
<gene>
    <name evidence="2" type="ORF">HMPREF1315_1445</name>
</gene>
<proteinExistence type="predicted"/>
<feature type="chain" id="PRO_5043920935" evidence="1">
    <location>
        <begin position="36"/>
        <end position="138"/>
    </location>
</feature>
<dbReference type="RefSeq" id="WP_007057471.1">
    <property type="nucleotide sequence ID" value="NZ_AJTJ01000012.1"/>
</dbReference>
<reference evidence="2 3" key="1">
    <citation type="journal article" date="2013" name="Genome Announc.">
        <title>Draft Genome Sequences of Two Pairs of Human Intestinal Bifidobacterium longum subsp. longum Strains, 44B and 1-6B and 35B and 2-2B, Consecutively Isolated from Two Children after a 5-Year Time Period.</title>
        <authorList>
            <person name="Shkoporov A.N."/>
            <person name="Efimov B.A."/>
            <person name="Khokhlova E.V."/>
            <person name="Chaplin A.V."/>
            <person name="Kafarskaya L.I."/>
            <person name="Durkin A.S."/>
            <person name="McCorrison J."/>
            <person name="Torralba M."/>
            <person name="Gillis M."/>
            <person name="Sutton G."/>
            <person name="Weibel D.B."/>
            <person name="Nelson K.E."/>
            <person name="Smeianov V.V."/>
        </authorList>
    </citation>
    <scope>NUCLEOTIDE SEQUENCE [LARGE SCALE GENOMIC DNA]</scope>
    <source>
        <strain evidence="2 3">2-2B</strain>
    </source>
</reference>
<dbReference type="InterPro" id="IPR013320">
    <property type="entry name" value="ConA-like_dom_sf"/>
</dbReference>
<evidence type="ECO:0000313" key="3">
    <source>
        <dbReference type="Proteomes" id="UP000005929"/>
    </source>
</evidence>
<keyword evidence="1" id="KW-0732">Signal</keyword>
<evidence type="ECO:0000256" key="1">
    <source>
        <dbReference type="SAM" id="SignalP"/>
    </source>
</evidence>
<dbReference type="Gene3D" id="2.60.120.200">
    <property type="match status" value="1"/>
</dbReference>
<name>A0AAV3FQE3_BIFLL</name>
<sequence length="138" mass="14450">MRTIDKGKGAWRKGIAAVAAIPMVFTLMTAGTAGAAEVDSSIQPATSDTNKVLDLGFDGNLTDNSAAANTVTEYKGTATYVDGVDGKAITLSQGALSLGASQKLQPESLSLSFWWNPSKTMTGEQILMWGKGKYNENG</sequence>
<comment type="caution">
    <text evidence="2">The sequence shown here is derived from an EMBL/GenBank/DDBJ whole genome shotgun (WGS) entry which is preliminary data.</text>
</comment>
<evidence type="ECO:0000313" key="2">
    <source>
        <dbReference type="EMBL" id="EIJ27937.1"/>
    </source>
</evidence>
<protein>
    <submittedName>
        <fullName evidence="2">Uncharacterized protein</fullName>
    </submittedName>
</protein>
<dbReference type="AlphaFoldDB" id="A0AAV3FQE3"/>